<dbReference type="OrthoDB" id="2783063at2759"/>
<protein>
    <submittedName>
        <fullName evidence="1">Uncharacterized protein</fullName>
    </submittedName>
</protein>
<dbReference type="EMBL" id="BGPR01018780">
    <property type="protein sequence ID" value="GBN80113.1"/>
    <property type="molecule type" value="Genomic_DNA"/>
</dbReference>
<dbReference type="AlphaFoldDB" id="A0A4Y2RWP1"/>
<reference evidence="1 2" key="1">
    <citation type="journal article" date="2019" name="Sci. Rep.">
        <title>Orb-weaving spider Araneus ventricosus genome elucidates the spidroin gene catalogue.</title>
        <authorList>
            <person name="Kono N."/>
            <person name="Nakamura H."/>
            <person name="Ohtoshi R."/>
            <person name="Moran D.A.P."/>
            <person name="Shinohara A."/>
            <person name="Yoshida Y."/>
            <person name="Fujiwara M."/>
            <person name="Mori M."/>
            <person name="Tomita M."/>
            <person name="Arakawa K."/>
        </authorList>
    </citation>
    <scope>NUCLEOTIDE SEQUENCE [LARGE SCALE GENOMIC DNA]</scope>
</reference>
<dbReference type="Proteomes" id="UP000499080">
    <property type="component" value="Unassembled WGS sequence"/>
</dbReference>
<organism evidence="1 2">
    <name type="scientific">Araneus ventricosus</name>
    <name type="common">Orbweaver spider</name>
    <name type="synonym">Epeira ventricosa</name>
    <dbReference type="NCBI Taxonomy" id="182803"/>
    <lineage>
        <taxon>Eukaryota</taxon>
        <taxon>Metazoa</taxon>
        <taxon>Ecdysozoa</taxon>
        <taxon>Arthropoda</taxon>
        <taxon>Chelicerata</taxon>
        <taxon>Arachnida</taxon>
        <taxon>Araneae</taxon>
        <taxon>Araneomorphae</taxon>
        <taxon>Entelegynae</taxon>
        <taxon>Araneoidea</taxon>
        <taxon>Araneidae</taxon>
        <taxon>Araneus</taxon>
    </lineage>
</organism>
<gene>
    <name evidence="1" type="ORF">AVEN_242762_1</name>
</gene>
<proteinExistence type="predicted"/>
<keyword evidence="2" id="KW-1185">Reference proteome</keyword>
<evidence type="ECO:0000313" key="1">
    <source>
        <dbReference type="EMBL" id="GBN80113.1"/>
    </source>
</evidence>
<sequence length="121" mass="13862">MGVEQKYQALIADTEDGKTAWDTLKANFEPSSKARLASLVDDIFSSSFDANEETIGIYGKKIVEKNQQIKEAGIEMPDILVCFQLIRYLPPEYQNLVQILYRVKGKEGEMVLIMEKHFLRM</sequence>
<evidence type="ECO:0000313" key="2">
    <source>
        <dbReference type="Proteomes" id="UP000499080"/>
    </source>
</evidence>
<comment type="caution">
    <text evidence="1">The sequence shown here is derived from an EMBL/GenBank/DDBJ whole genome shotgun (WGS) entry which is preliminary data.</text>
</comment>
<dbReference type="Pfam" id="PF14223">
    <property type="entry name" value="Retrotran_gag_2"/>
    <property type="match status" value="1"/>
</dbReference>
<name>A0A4Y2RWP1_ARAVE</name>
<accession>A0A4Y2RWP1</accession>